<comment type="caution">
    <text evidence="9">The sequence shown here is derived from an EMBL/GenBank/DDBJ whole genome shotgun (WGS) entry which is preliminary data.</text>
</comment>
<accession>A0A231UTU7</accession>
<comment type="function">
    <text evidence="7">Involved in DNA repair and RecF pathway recombination.</text>
</comment>
<dbReference type="GO" id="GO:0043590">
    <property type="term" value="C:bacterial nucleoid"/>
    <property type="evidence" value="ECO:0007669"/>
    <property type="project" value="TreeGrafter"/>
</dbReference>
<evidence type="ECO:0000256" key="3">
    <source>
        <dbReference type="ARBA" id="ARBA00022763"/>
    </source>
</evidence>
<keyword evidence="3 7" id="KW-0227">DNA damage</keyword>
<dbReference type="RefSeq" id="WP_094078136.1">
    <property type="nucleotide sequence ID" value="NZ_NBYO01000003.1"/>
</dbReference>
<dbReference type="EMBL" id="NBYO01000003">
    <property type="protein sequence ID" value="OXS99358.1"/>
    <property type="molecule type" value="Genomic_DNA"/>
</dbReference>
<dbReference type="Pfam" id="PF11967">
    <property type="entry name" value="RecO_N"/>
    <property type="match status" value="1"/>
</dbReference>
<gene>
    <name evidence="7" type="primary">recO</name>
    <name evidence="9" type="ORF">B7H23_14435</name>
</gene>
<dbReference type="SUPFAM" id="SSF50249">
    <property type="entry name" value="Nucleic acid-binding proteins"/>
    <property type="match status" value="1"/>
</dbReference>
<dbReference type="HAMAP" id="MF_00201">
    <property type="entry name" value="RecO"/>
    <property type="match status" value="1"/>
</dbReference>
<dbReference type="PANTHER" id="PTHR33991:SF1">
    <property type="entry name" value="DNA REPAIR PROTEIN RECO"/>
    <property type="match status" value="1"/>
</dbReference>
<dbReference type="AlphaFoldDB" id="A0A231UTU7"/>
<dbReference type="PANTHER" id="PTHR33991">
    <property type="entry name" value="DNA REPAIR PROTEIN RECO"/>
    <property type="match status" value="1"/>
</dbReference>
<evidence type="ECO:0000256" key="5">
    <source>
        <dbReference type="ARBA" id="ARBA00023204"/>
    </source>
</evidence>
<dbReference type="InterPro" id="IPR022572">
    <property type="entry name" value="DNA_rep/recomb_RecO_N"/>
</dbReference>
<evidence type="ECO:0000259" key="8">
    <source>
        <dbReference type="Pfam" id="PF11967"/>
    </source>
</evidence>
<dbReference type="GO" id="GO:0006310">
    <property type="term" value="P:DNA recombination"/>
    <property type="evidence" value="ECO:0007669"/>
    <property type="project" value="UniProtKB-UniRule"/>
</dbReference>
<dbReference type="SUPFAM" id="SSF57863">
    <property type="entry name" value="ArfGap/RecO-like zinc finger"/>
    <property type="match status" value="1"/>
</dbReference>
<evidence type="ECO:0000256" key="7">
    <source>
        <dbReference type="HAMAP-Rule" id="MF_00201"/>
    </source>
</evidence>
<dbReference type="Gene3D" id="1.20.1440.120">
    <property type="entry name" value="Recombination protein O, C-terminal domain"/>
    <property type="match status" value="1"/>
</dbReference>
<dbReference type="NCBIfam" id="TIGR00613">
    <property type="entry name" value="reco"/>
    <property type="match status" value="1"/>
</dbReference>
<evidence type="ECO:0000313" key="9">
    <source>
        <dbReference type="EMBL" id="OXS99358.1"/>
    </source>
</evidence>
<keyword evidence="4 7" id="KW-0233">DNA recombination</keyword>
<keyword evidence="5 7" id="KW-0234">DNA repair</keyword>
<feature type="domain" description="DNA replication/recombination mediator RecO N-terminal" evidence="8">
    <location>
        <begin position="1"/>
        <end position="72"/>
    </location>
</feature>
<reference evidence="10" key="1">
    <citation type="journal article" date="2017" name="Int. J. Syst. Evol. Microbiol.">
        <title>Notoacmeibacter marinus gen. nov., sp. nov., isolated from the gut of a limpet and proposal of Notoacmeibacteraceae fam. nov. in the order Rhizobiales of the class Alphaproteobacteria.</title>
        <authorList>
            <person name="Huang Z."/>
            <person name="Guo F."/>
            <person name="Lai Q."/>
        </authorList>
    </citation>
    <scope>NUCLEOTIDE SEQUENCE [LARGE SCALE GENOMIC DNA]</scope>
    <source>
        <strain evidence="10">XMTR2A4</strain>
    </source>
</reference>
<dbReference type="GO" id="GO:0006302">
    <property type="term" value="P:double-strand break repair"/>
    <property type="evidence" value="ECO:0007669"/>
    <property type="project" value="TreeGrafter"/>
</dbReference>
<keyword evidence="10" id="KW-1185">Reference proteome</keyword>
<evidence type="ECO:0000256" key="2">
    <source>
        <dbReference type="ARBA" id="ARBA00021310"/>
    </source>
</evidence>
<dbReference type="Pfam" id="PF02565">
    <property type="entry name" value="RecO_C"/>
    <property type="match status" value="1"/>
</dbReference>
<dbReference type="InterPro" id="IPR037278">
    <property type="entry name" value="ARFGAP/RecO"/>
</dbReference>
<name>A0A231UTU7_9HYPH</name>
<dbReference type="Gene3D" id="2.40.50.140">
    <property type="entry name" value="Nucleic acid-binding proteins"/>
    <property type="match status" value="1"/>
</dbReference>
<proteinExistence type="inferred from homology"/>
<evidence type="ECO:0000313" key="10">
    <source>
        <dbReference type="Proteomes" id="UP000215405"/>
    </source>
</evidence>
<comment type="similarity">
    <text evidence="1 7">Belongs to the RecO family.</text>
</comment>
<dbReference type="InterPro" id="IPR003717">
    <property type="entry name" value="RecO"/>
</dbReference>
<organism evidence="9 10">
    <name type="scientific">Notoacmeibacter marinus</name>
    <dbReference type="NCBI Taxonomy" id="1876515"/>
    <lineage>
        <taxon>Bacteria</taxon>
        <taxon>Pseudomonadati</taxon>
        <taxon>Pseudomonadota</taxon>
        <taxon>Alphaproteobacteria</taxon>
        <taxon>Hyphomicrobiales</taxon>
        <taxon>Notoacmeibacteraceae</taxon>
        <taxon>Notoacmeibacter</taxon>
    </lineage>
</organism>
<evidence type="ECO:0000256" key="1">
    <source>
        <dbReference type="ARBA" id="ARBA00007452"/>
    </source>
</evidence>
<dbReference type="Proteomes" id="UP000215405">
    <property type="component" value="Unassembled WGS sequence"/>
</dbReference>
<evidence type="ECO:0000256" key="4">
    <source>
        <dbReference type="ARBA" id="ARBA00023172"/>
    </source>
</evidence>
<evidence type="ECO:0000256" key="6">
    <source>
        <dbReference type="ARBA" id="ARBA00033409"/>
    </source>
</evidence>
<protein>
    <recommendedName>
        <fullName evidence="2 7">DNA repair protein RecO</fullName>
    </recommendedName>
    <alternativeName>
        <fullName evidence="6 7">Recombination protein O</fullName>
    </alternativeName>
</protein>
<dbReference type="InterPro" id="IPR012340">
    <property type="entry name" value="NA-bd_OB-fold"/>
</dbReference>
<dbReference type="InterPro" id="IPR042242">
    <property type="entry name" value="RecO_C"/>
</dbReference>
<sequence>MQWTDEGIVLGVRRHSESAVVLELMTVQHGRHLGLVRGGRSRRMQPVLQPGNRVAAEWRARLDEHLGTYTVEPLRHHAARLYGSAVGLYGLQALAAHLRLLPERDSHPRLFDMTALLVEHFEEPERALELFLRFELMLLDEMGFGLDLRQCAATGTTDELIYVSPKSGRAVNREAGEPWADKLLPLPAFLRESKQRADRASMQDAARLLIHFFERDVHGPRGKPPGPERQSFLEAAFRALNVHATL</sequence>